<keyword evidence="4" id="KW-1185">Reference proteome</keyword>
<evidence type="ECO:0000256" key="2">
    <source>
        <dbReference type="SAM" id="Phobius"/>
    </source>
</evidence>
<evidence type="ECO:0000313" key="4">
    <source>
        <dbReference type="Proteomes" id="UP000193920"/>
    </source>
</evidence>
<proteinExistence type="predicted"/>
<gene>
    <name evidence="3" type="ORF">LY90DRAFT_668403</name>
</gene>
<dbReference type="Proteomes" id="UP000193920">
    <property type="component" value="Unassembled WGS sequence"/>
</dbReference>
<feature type="transmembrane region" description="Helical" evidence="2">
    <location>
        <begin position="72"/>
        <end position="96"/>
    </location>
</feature>
<dbReference type="SUPFAM" id="SSF50044">
    <property type="entry name" value="SH3-domain"/>
    <property type="match status" value="1"/>
</dbReference>
<dbReference type="OrthoDB" id="10571654at2759"/>
<keyword evidence="2" id="KW-1133">Transmembrane helix</keyword>
<feature type="region of interest" description="Disordered" evidence="1">
    <location>
        <begin position="24"/>
        <end position="45"/>
    </location>
</feature>
<dbReference type="EMBL" id="MCOG01000058">
    <property type="protein sequence ID" value="ORY61986.1"/>
    <property type="molecule type" value="Genomic_DNA"/>
</dbReference>
<feature type="region of interest" description="Disordered" evidence="1">
    <location>
        <begin position="107"/>
        <end position="128"/>
    </location>
</feature>
<protein>
    <recommendedName>
        <fullName evidence="5">SH3 domain-containing protein</fullName>
    </recommendedName>
</protein>
<feature type="compositionally biased region" description="Polar residues" evidence="1">
    <location>
        <begin position="109"/>
        <end position="118"/>
    </location>
</feature>
<name>A0A1Y2DS86_9FUNG</name>
<evidence type="ECO:0000256" key="1">
    <source>
        <dbReference type="SAM" id="MobiDB-lite"/>
    </source>
</evidence>
<keyword evidence="2" id="KW-0472">Membrane</keyword>
<accession>A0A1Y2DS86</accession>
<keyword evidence="2" id="KW-0812">Transmembrane</keyword>
<dbReference type="AlphaFoldDB" id="A0A1Y2DS86"/>
<evidence type="ECO:0008006" key="5">
    <source>
        <dbReference type="Google" id="ProtNLM"/>
    </source>
</evidence>
<organism evidence="3 4">
    <name type="scientific">Neocallimastix californiae</name>
    <dbReference type="NCBI Taxonomy" id="1754190"/>
    <lineage>
        <taxon>Eukaryota</taxon>
        <taxon>Fungi</taxon>
        <taxon>Fungi incertae sedis</taxon>
        <taxon>Chytridiomycota</taxon>
        <taxon>Chytridiomycota incertae sedis</taxon>
        <taxon>Neocallimastigomycetes</taxon>
        <taxon>Neocallimastigales</taxon>
        <taxon>Neocallimastigaceae</taxon>
        <taxon>Neocallimastix</taxon>
    </lineage>
</organism>
<dbReference type="InterPro" id="IPR036028">
    <property type="entry name" value="SH3-like_dom_sf"/>
</dbReference>
<comment type="caution">
    <text evidence="3">The sequence shown here is derived from an EMBL/GenBank/DDBJ whole genome shotgun (WGS) entry which is preliminary data.</text>
</comment>
<evidence type="ECO:0000313" key="3">
    <source>
        <dbReference type="EMBL" id="ORY61986.1"/>
    </source>
</evidence>
<feature type="compositionally biased region" description="Low complexity" evidence="1">
    <location>
        <begin position="24"/>
        <end position="38"/>
    </location>
</feature>
<reference evidence="3 4" key="1">
    <citation type="submission" date="2016-08" db="EMBL/GenBank/DDBJ databases">
        <title>A Parts List for Fungal Cellulosomes Revealed by Comparative Genomics.</title>
        <authorList>
            <consortium name="DOE Joint Genome Institute"/>
            <person name="Haitjema C.H."/>
            <person name="Gilmore S.P."/>
            <person name="Henske J.K."/>
            <person name="Solomon K.V."/>
            <person name="De Groot R."/>
            <person name="Kuo A."/>
            <person name="Mondo S.J."/>
            <person name="Salamov A.A."/>
            <person name="Labutti K."/>
            <person name="Zhao Z."/>
            <person name="Chiniquy J."/>
            <person name="Barry K."/>
            <person name="Brewer H.M."/>
            <person name="Purvine S.O."/>
            <person name="Wright A.T."/>
            <person name="Boxma B."/>
            <person name="Van Alen T."/>
            <person name="Hackstein J.H."/>
            <person name="Baker S.E."/>
            <person name="Grigoriev I.V."/>
            <person name="O'Malley M.A."/>
        </authorList>
    </citation>
    <scope>NUCLEOTIDE SEQUENCE [LARGE SCALE GENOMIC DNA]</scope>
    <source>
        <strain evidence="3 4">G1</strain>
    </source>
</reference>
<sequence>MVIIIQTPANNSTITTTNTTSIVPTTLDSENKNNSNSNDENKYNKSTINNQVKAPLNVFKQDSSNTDKKSNILNYIVVFITGACFCGLVVVGYIYINKNGREKRGTKLESISDNNSDYLPSPKMDDNSNVELTIPSDYKYQPNIQNIKNKDNIKNEEIPESNHSIKTQITGGTNANSTTEIMTPKFNSSRDLVNISSPIATIDKRLTIRSDASFVPSSNLLSSVVSLSTQNYSPNVPSVNVLEPIETPSTEIKFVATSSYQPKNSNEIAVSSLDIIYLVGYVDETYAQILNITSNNYGIIPISELNKIQP</sequence>